<proteinExistence type="predicted"/>
<dbReference type="Pfam" id="PF23186">
    <property type="entry name" value="DUF7059"/>
    <property type="match status" value="1"/>
</dbReference>
<dbReference type="Pfam" id="PF05175">
    <property type="entry name" value="MTS"/>
    <property type="match status" value="1"/>
</dbReference>
<organism evidence="9 10">
    <name type="scientific">Leucobacter allii</name>
    <dbReference type="NCBI Taxonomy" id="2932247"/>
    <lineage>
        <taxon>Bacteria</taxon>
        <taxon>Bacillati</taxon>
        <taxon>Actinomycetota</taxon>
        <taxon>Actinomycetes</taxon>
        <taxon>Micrococcales</taxon>
        <taxon>Microbacteriaceae</taxon>
        <taxon>Leucobacter</taxon>
    </lineage>
</organism>
<dbReference type="InterPro" id="IPR029063">
    <property type="entry name" value="SAM-dependent_MTases_sf"/>
</dbReference>
<dbReference type="InterPro" id="IPR007848">
    <property type="entry name" value="Small_mtfrase_dom"/>
</dbReference>
<feature type="coiled-coil region" evidence="5">
    <location>
        <begin position="190"/>
        <end position="217"/>
    </location>
</feature>
<dbReference type="CDD" id="cd02440">
    <property type="entry name" value="AdoMet_MTases"/>
    <property type="match status" value="1"/>
</dbReference>
<dbReference type="InterPro" id="IPR002052">
    <property type="entry name" value="DNA_methylase_N6_adenine_CS"/>
</dbReference>
<evidence type="ECO:0000256" key="6">
    <source>
        <dbReference type="SAM" id="MobiDB-lite"/>
    </source>
</evidence>
<dbReference type="GO" id="GO:0008168">
    <property type="term" value="F:methyltransferase activity"/>
    <property type="evidence" value="ECO:0007669"/>
    <property type="project" value="UniProtKB-KW"/>
</dbReference>
<dbReference type="PANTHER" id="PTHR47816">
    <property type="entry name" value="RIBOSOMAL RNA SMALL SUBUNIT METHYLTRANSFERASE C"/>
    <property type="match status" value="1"/>
</dbReference>
<keyword evidence="4" id="KW-0808">Transferase</keyword>
<reference evidence="9 10" key="1">
    <citation type="submission" date="2022-04" db="EMBL/GenBank/DDBJ databases">
        <title>Leucobacter sp. isolated from rhizosphere of garlic.</title>
        <authorList>
            <person name="Won M."/>
            <person name="Lee C.-M."/>
            <person name="Woen H.-Y."/>
            <person name="Kwon S.-W."/>
        </authorList>
    </citation>
    <scope>NUCLEOTIDE SEQUENCE [LARGE SCALE GENOMIC DNA]</scope>
    <source>
        <strain evidence="9 10">H21R-40</strain>
    </source>
</reference>
<feature type="region of interest" description="Disordered" evidence="6">
    <location>
        <begin position="531"/>
        <end position="553"/>
    </location>
</feature>
<evidence type="ECO:0000256" key="5">
    <source>
        <dbReference type="SAM" id="Coils"/>
    </source>
</evidence>
<keyword evidence="3 9" id="KW-0489">Methyltransferase</keyword>
<evidence type="ECO:0000259" key="8">
    <source>
        <dbReference type="Pfam" id="PF23186"/>
    </source>
</evidence>
<keyword evidence="1" id="KW-0963">Cytoplasm</keyword>
<feature type="domain" description="Methyltransferase small" evidence="7">
    <location>
        <begin position="149"/>
        <end position="286"/>
    </location>
</feature>
<feature type="compositionally biased region" description="Low complexity" evidence="6">
    <location>
        <begin position="531"/>
        <end position="546"/>
    </location>
</feature>
<dbReference type="GO" id="GO:0032259">
    <property type="term" value="P:methylation"/>
    <property type="evidence" value="ECO:0007669"/>
    <property type="project" value="UniProtKB-KW"/>
</dbReference>
<protein>
    <submittedName>
        <fullName evidence="9">Class I SAM-dependent methyltransferase</fullName>
    </submittedName>
</protein>
<dbReference type="PROSITE" id="PS00092">
    <property type="entry name" value="N6_MTASE"/>
    <property type="match status" value="1"/>
</dbReference>
<feature type="domain" description="DUF7059" evidence="8">
    <location>
        <begin position="15"/>
        <end position="98"/>
    </location>
</feature>
<evidence type="ECO:0000256" key="2">
    <source>
        <dbReference type="ARBA" id="ARBA00022552"/>
    </source>
</evidence>
<name>A0ABY4FQ93_9MICO</name>
<evidence type="ECO:0000313" key="9">
    <source>
        <dbReference type="EMBL" id="UOQ58455.1"/>
    </source>
</evidence>
<dbReference type="InterPro" id="IPR055487">
    <property type="entry name" value="DUF7059"/>
</dbReference>
<gene>
    <name evidence="9" type="ORF">MUN78_06380</name>
</gene>
<dbReference type="Proteomes" id="UP000831786">
    <property type="component" value="Chromosome"/>
</dbReference>
<dbReference type="Gene3D" id="3.40.50.150">
    <property type="entry name" value="Vaccinia Virus protein VP39"/>
    <property type="match status" value="1"/>
</dbReference>
<dbReference type="EMBL" id="CP095045">
    <property type="protein sequence ID" value="UOQ58455.1"/>
    <property type="molecule type" value="Genomic_DNA"/>
</dbReference>
<keyword evidence="5" id="KW-0175">Coiled coil</keyword>
<dbReference type="SUPFAM" id="SSF53335">
    <property type="entry name" value="S-adenosyl-L-methionine-dependent methyltransferases"/>
    <property type="match status" value="1"/>
</dbReference>
<sequence length="553" mass="56857">MDPELIDRLRTDLDSAGYDAPAVTALLGAAADDARRRGVRAPARRALDERGGTRLALLIRLFLLGDPLTGEELADALPALGPAGAHRLGLVAAAGDAAAGCRAALSLNPVEIVDARSAEPVAWRILSDLDDQLRGGPARPDHVMGVGGATRSLIAQAPPGEVERALDLGTGCGVVALHLALRGPVVATDISERALELARANARLNGLEERIEFRRGDLFAPVSGEAFELILSNPPFVITPRGAGGPVYAYRDGGLAGDALAERVIAEGPARLAPGGQLLCLANWESPWGGSGLERVRGWIETAAGATGPLDAWVIERDRVDPAGYAETWARDGGARPGGADFERLMSGWLDDFAARRVVAIGLGAVRIRRRGAVAGADGATPGADSGGASTTVVHVDQAAGAYSAEPPGARLAAAFEAGVAAARMDDAAVLEARWVIDDAVAEEREHRPGEEAPRAIALRTERPIARRVTADPLLAAAMGACDGELSLRRIADALAQILEIDAAAAAEALVASVRELTWFGMLAVAGTADASGTAGASGAPGTAGTRPRGTAR</sequence>
<evidence type="ECO:0000256" key="4">
    <source>
        <dbReference type="ARBA" id="ARBA00022679"/>
    </source>
</evidence>
<dbReference type="PANTHER" id="PTHR47816:SF4">
    <property type="entry name" value="RIBOSOMAL RNA SMALL SUBUNIT METHYLTRANSFERASE C"/>
    <property type="match status" value="1"/>
</dbReference>
<evidence type="ECO:0000313" key="10">
    <source>
        <dbReference type="Proteomes" id="UP000831786"/>
    </source>
</evidence>
<accession>A0ABY4FQ93</accession>
<evidence type="ECO:0000259" key="7">
    <source>
        <dbReference type="Pfam" id="PF05175"/>
    </source>
</evidence>
<dbReference type="RefSeq" id="WP_244729500.1">
    <property type="nucleotide sequence ID" value="NZ_CP095045.1"/>
</dbReference>
<evidence type="ECO:0000256" key="1">
    <source>
        <dbReference type="ARBA" id="ARBA00022490"/>
    </source>
</evidence>
<keyword evidence="2" id="KW-0698">rRNA processing</keyword>
<evidence type="ECO:0000256" key="3">
    <source>
        <dbReference type="ARBA" id="ARBA00022603"/>
    </source>
</evidence>
<keyword evidence="10" id="KW-1185">Reference proteome</keyword>
<dbReference type="InterPro" id="IPR046977">
    <property type="entry name" value="RsmC/RlmG"/>
</dbReference>